<dbReference type="GO" id="GO:0005524">
    <property type="term" value="F:ATP binding"/>
    <property type="evidence" value="ECO:0007669"/>
    <property type="project" value="UniProtKB-KW"/>
</dbReference>
<dbReference type="EMBL" id="FORX01000005">
    <property type="protein sequence ID" value="SFJ63903.1"/>
    <property type="molecule type" value="Genomic_DNA"/>
</dbReference>
<dbReference type="InterPro" id="IPR027417">
    <property type="entry name" value="P-loop_NTPase"/>
</dbReference>
<dbReference type="Gene3D" id="3.40.50.300">
    <property type="entry name" value="P-loop containing nucleotide triphosphate hydrolases"/>
    <property type="match status" value="1"/>
</dbReference>
<evidence type="ECO:0000313" key="6">
    <source>
        <dbReference type="EMBL" id="SFJ63903.1"/>
    </source>
</evidence>
<dbReference type="Proteomes" id="UP000198635">
    <property type="component" value="Unassembled WGS sequence"/>
</dbReference>
<evidence type="ECO:0000256" key="2">
    <source>
        <dbReference type="ARBA" id="ARBA00022741"/>
    </source>
</evidence>
<keyword evidence="3 6" id="KW-0067">ATP-binding</keyword>
<dbReference type="GO" id="GO:0022857">
    <property type="term" value="F:transmembrane transporter activity"/>
    <property type="evidence" value="ECO:0007669"/>
    <property type="project" value="UniProtKB-ARBA"/>
</dbReference>
<reference evidence="7" key="1">
    <citation type="submission" date="2016-10" db="EMBL/GenBank/DDBJ databases">
        <authorList>
            <person name="Varghese N."/>
            <person name="Submissions S."/>
        </authorList>
    </citation>
    <scope>NUCLEOTIDE SEQUENCE [LARGE SCALE GENOMIC DNA]</scope>
    <source>
        <strain evidence="7">DSM 5918</strain>
    </source>
</reference>
<dbReference type="InterPro" id="IPR003593">
    <property type="entry name" value="AAA+_ATPase"/>
</dbReference>
<dbReference type="PROSITE" id="PS50893">
    <property type="entry name" value="ABC_TRANSPORTER_2"/>
    <property type="match status" value="1"/>
</dbReference>
<dbReference type="STRING" id="52560.SAMN04488082_10519"/>
<keyword evidence="7" id="KW-1185">Reference proteome</keyword>
<dbReference type="PROSITE" id="PS00211">
    <property type="entry name" value="ABC_TRANSPORTER_1"/>
    <property type="match status" value="1"/>
</dbReference>
<evidence type="ECO:0000259" key="5">
    <source>
        <dbReference type="PROSITE" id="PS50893"/>
    </source>
</evidence>
<dbReference type="Pfam" id="PF00005">
    <property type="entry name" value="ABC_tran"/>
    <property type="match status" value="1"/>
</dbReference>
<keyword evidence="1" id="KW-0813">Transport</keyword>
<evidence type="ECO:0000256" key="4">
    <source>
        <dbReference type="ARBA" id="ARBA00038388"/>
    </source>
</evidence>
<dbReference type="CDD" id="cd03255">
    <property type="entry name" value="ABC_MJ0796_LolCDE_FtsE"/>
    <property type="match status" value="1"/>
</dbReference>
<dbReference type="InterPro" id="IPR017911">
    <property type="entry name" value="MacB-like_ATP-bd"/>
</dbReference>
<dbReference type="PANTHER" id="PTHR24220:SF86">
    <property type="entry name" value="ABC TRANSPORTER ABCH.1"/>
    <property type="match status" value="1"/>
</dbReference>
<dbReference type="GO" id="GO:0098796">
    <property type="term" value="C:membrane protein complex"/>
    <property type="evidence" value="ECO:0007669"/>
    <property type="project" value="UniProtKB-ARBA"/>
</dbReference>
<dbReference type="RefSeq" id="WP_092373417.1">
    <property type="nucleotide sequence ID" value="NZ_FORX01000005.1"/>
</dbReference>
<accession>A0A1I3SZT0</accession>
<dbReference type="SMART" id="SM00382">
    <property type="entry name" value="AAA"/>
    <property type="match status" value="1"/>
</dbReference>
<dbReference type="GO" id="GO:0005886">
    <property type="term" value="C:plasma membrane"/>
    <property type="evidence" value="ECO:0007669"/>
    <property type="project" value="TreeGrafter"/>
</dbReference>
<keyword evidence="2" id="KW-0547">Nucleotide-binding</keyword>
<dbReference type="InterPro" id="IPR003439">
    <property type="entry name" value="ABC_transporter-like_ATP-bd"/>
</dbReference>
<name>A0A1I3SZT0_9BACT</name>
<dbReference type="AlphaFoldDB" id="A0A1I3SZT0"/>
<proteinExistence type="inferred from homology"/>
<dbReference type="InterPro" id="IPR017871">
    <property type="entry name" value="ABC_transporter-like_CS"/>
</dbReference>
<dbReference type="SUPFAM" id="SSF52540">
    <property type="entry name" value="P-loop containing nucleoside triphosphate hydrolases"/>
    <property type="match status" value="1"/>
</dbReference>
<comment type="similarity">
    <text evidence="4">Belongs to the ABC transporter superfamily. Macrolide exporter (TC 3.A.1.122) family.</text>
</comment>
<evidence type="ECO:0000256" key="1">
    <source>
        <dbReference type="ARBA" id="ARBA00022448"/>
    </source>
</evidence>
<evidence type="ECO:0000256" key="3">
    <source>
        <dbReference type="ARBA" id="ARBA00022840"/>
    </source>
</evidence>
<feature type="domain" description="ABC transporter" evidence="5">
    <location>
        <begin position="6"/>
        <end position="225"/>
    </location>
</feature>
<protein>
    <submittedName>
        <fullName evidence="6">Putative ABC transport system ATP-binding protein</fullName>
    </submittedName>
</protein>
<dbReference type="FunFam" id="3.40.50.300:FF:000032">
    <property type="entry name" value="Export ABC transporter ATP-binding protein"/>
    <property type="match status" value="1"/>
</dbReference>
<organism evidence="6 7">
    <name type="scientific">Desulfomicrobium apsheronum</name>
    <dbReference type="NCBI Taxonomy" id="52560"/>
    <lineage>
        <taxon>Bacteria</taxon>
        <taxon>Pseudomonadati</taxon>
        <taxon>Thermodesulfobacteriota</taxon>
        <taxon>Desulfovibrionia</taxon>
        <taxon>Desulfovibrionales</taxon>
        <taxon>Desulfomicrobiaceae</taxon>
        <taxon>Desulfomicrobium</taxon>
    </lineage>
</organism>
<dbReference type="PANTHER" id="PTHR24220">
    <property type="entry name" value="IMPORT ATP-BINDING PROTEIN"/>
    <property type="match status" value="1"/>
</dbReference>
<dbReference type="OrthoDB" id="9809450at2"/>
<dbReference type="GO" id="GO:0016887">
    <property type="term" value="F:ATP hydrolysis activity"/>
    <property type="evidence" value="ECO:0007669"/>
    <property type="project" value="InterPro"/>
</dbReference>
<evidence type="ECO:0000313" key="7">
    <source>
        <dbReference type="Proteomes" id="UP000198635"/>
    </source>
</evidence>
<dbReference type="InterPro" id="IPR015854">
    <property type="entry name" value="ABC_transpr_LolD-like"/>
</dbReference>
<gene>
    <name evidence="6" type="ORF">SAMN04488082_10519</name>
</gene>
<sequence length="225" mass="23848">MNDSIIKAQGLTKTYGQGASLTQALRGVDLEIARGGLTCIVGPSGHGKSTLMHLLGGLDRPSSGRVELDGQDMFELRDGELAALRSRKIGFVFQFFNLLQSLTARENVETALMLAAASEARQKERAEELLALVGLSDKINAKPGQLSGGQQQRVAIARALANDPPVLLMDEPTGNLDSAAEAEVLGVLEDLVQKGKTVILVTHSADIAARADTLVRVRDGVICHG</sequence>